<reference evidence="1 2" key="1">
    <citation type="journal article" date="2015" name="Genome Announc.">
        <title>Genomes of Geoalkalibacter ferrihydriticus Z-0531T and Geoalkalibacter subterraneus Red1T, Two Haloalkaliphilic Metal-Reducing Deltaproteobacteria.</title>
        <authorList>
            <person name="Badalamenti J.P."/>
            <person name="Krajmalnik-Brown R."/>
            <person name="Torres C.I."/>
            <person name="Bond D.R."/>
        </authorList>
    </citation>
    <scope>NUCLEOTIDE SEQUENCE [LARGE SCALE GENOMIC DNA]</scope>
    <source>
        <strain evidence="1 2">Red1</strain>
    </source>
</reference>
<dbReference type="InterPro" id="IPR016155">
    <property type="entry name" value="Mopterin_synth/thiamin_S_b"/>
</dbReference>
<organism evidence="1 2">
    <name type="scientific">Geoalkalibacter subterraneus</name>
    <dbReference type="NCBI Taxonomy" id="483547"/>
    <lineage>
        <taxon>Bacteria</taxon>
        <taxon>Pseudomonadati</taxon>
        <taxon>Thermodesulfobacteriota</taxon>
        <taxon>Desulfuromonadia</taxon>
        <taxon>Desulfuromonadales</taxon>
        <taxon>Geoalkalibacteraceae</taxon>
        <taxon>Geoalkalibacter</taxon>
    </lineage>
</organism>
<evidence type="ECO:0008006" key="3">
    <source>
        <dbReference type="Google" id="ProtNLM"/>
    </source>
</evidence>
<dbReference type="Proteomes" id="UP000035036">
    <property type="component" value="Chromosome"/>
</dbReference>
<dbReference type="KEGG" id="gsb:GSUB_05280"/>
<evidence type="ECO:0000313" key="2">
    <source>
        <dbReference type="Proteomes" id="UP000035036"/>
    </source>
</evidence>
<dbReference type="EMBL" id="CP010311">
    <property type="protein sequence ID" value="AJF06094.1"/>
    <property type="molecule type" value="Genomic_DNA"/>
</dbReference>
<protein>
    <recommendedName>
        <fullName evidence="3">MoaD/ThiS family protein</fullName>
    </recommendedName>
</protein>
<sequence>MSTSPNTRVRLFGNLHTLRRERGLPTTAEIHLPREGRSALEVAEGLDLPLDRIEGVFCNHRAYGLDHVLHPGDEVAFIPTGVPGPHRFLLSIHAAGKKSRPD</sequence>
<dbReference type="AlphaFoldDB" id="A0A0B5FNB9"/>
<dbReference type="HOGENOM" id="CLU_114601_5_1_7"/>
<dbReference type="OrthoDB" id="5339859at2"/>
<keyword evidence="2" id="KW-1185">Reference proteome</keyword>
<dbReference type="STRING" id="483547.GSUB_05280"/>
<proteinExistence type="predicted"/>
<dbReference type="RefSeq" id="WP_040199572.1">
    <property type="nucleotide sequence ID" value="NZ_CP010311.1"/>
</dbReference>
<accession>A0A0B5FNB9</accession>
<evidence type="ECO:0000313" key="1">
    <source>
        <dbReference type="EMBL" id="AJF06094.1"/>
    </source>
</evidence>
<dbReference type="SUPFAM" id="SSF54285">
    <property type="entry name" value="MoaD/ThiS"/>
    <property type="match status" value="1"/>
</dbReference>
<gene>
    <name evidence="1" type="ORF">GSUB_05280</name>
</gene>
<name>A0A0B5FNB9_9BACT</name>